<evidence type="ECO:0000256" key="5">
    <source>
        <dbReference type="SAM" id="MobiDB-lite"/>
    </source>
</evidence>
<comment type="subcellular location">
    <subcellularLocation>
        <location evidence="1">Cytoplasm</location>
        <location evidence="1">Nucleoid</location>
    </subcellularLocation>
</comment>
<dbReference type="Gene3D" id="4.10.430.10">
    <property type="entry name" value="Histone-like protein H-NS, C-terminal domain"/>
    <property type="match status" value="1"/>
</dbReference>
<evidence type="ECO:0000256" key="1">
    <source>
        <dbReference type="ARBA" id="ARBA00004453"/>
    </source>
</evidence>
<evidence type="ECO:0000259" key="6">
    <source>
        <dbReference type="SMART" id="SM00528"/>
    </source>
</evidence>
<dbReference type="GO" id="GO:0005829">
    <property type="term" value="C:cytosol"/>
    <property type="evidence" value="ECO:0007669"/>
    <property type="project" value="TreeGrafter"/>
</dbReference>
<evidence type="ECO:0000256" key="4">
    <source>
        <dbReference type="ARBA" id="ARBA00023125"/>
    </source>
</evidence>
<dbReference type="Proteomes" id="UP000315344">
    <property type="component" value="Unassembled WGS sequence"/>
</dbReference>
<dbReference type="GO" id="GO:0032993">
    <property type="term" value="C:protein-DNA complex"/>
    <property type="evidence" value="ECO:0007669"/>
    <property type="project" value="TreeGrafter"/>
</dbReference>
<reference evidence="7 8" key="1">
    <citation type="journal article" date="2017" name="Nat. Commun.">
        <title>In situ click chemistry generation of cyclooxygenase-2 inhibitors.</title>
        <authorList>
            <person name="Bhardwaj A."/>
            <person name="Kaur J."/>
            <person name="Wuest M."/>
            <person name="Wuest F."/>
        </authorList>
    </citation>
    <scope>NUCLEOTIDE SEQUENCE [LARGE SCALE GENOMIC DNA]</scope>
    <source>
        <strain evidence="7">S2_012_000_R3_94</strain>
    </source>
</reference>
<dbReference type="InterPro" id="IPR037150">
    <property type="entry name" value="H-NS_C_dom_sf"/>
</dbReference>
<feature type="region of interest" description="Disordered" evidence="5">
    <location>
        <begin position="64"/>
        <end position="104"/>
    </location>
</feature>
<dbReference type="PANTHER" id="PTHR38097:SF2">
    <property type="entry name" value="DNA-BINDING PROTEIN STPA"/>
    <property type="match status" value="1"/>
</dbReference>
<dbReference type="EMBL" id="VAFL01000006">
    <property type="protein sequence ID" value="TKW66747.1"/>
    <property type="molecule type" value="Genomic_DNA"/>
</dbReference>
<sequence>MMLDLENLSLKELRELRTKVDRSIADFEDRKRRAALAAVEDAAREHGYSLTELTGAKIGRRGGKIAPKYANPEDATQTWTGRGRRPHWVQSALDSGKSLNDLEI</sequence>
<dbReference type="SUPFAM" id="SSF81273">
    <property type="entry name" value="H-NS histone-like proteins"/>
    <property type="match status" value="1"/>
</dbReference>
<gene>
    <name evidence="7" type="ORF">DI616_09670</name>
</gene>
<dbReference type="SMART" id="SM00528">
    <property type="entry name" value="HNS"/>
    <property type="match status" value="1"/>
</dbReference>
<dbReference type="PANTHER" id="PTHR38097">
    <property type="match status" value="1"/>
</dbReference>
<evidence type="ECO:0000256" key="3">
    <source>
        <dbReference type="ARBA" id="ARBA00022490"/>
    </source>
</evidence>
<dbReference type="GO" id="GO:0009295">
    <property type="term" value="C:nucleoid"/>
    <property type="evidence" value="ECO:0007669"/>
    <property type="project" value="UniProtKB-SubCell"/>
</dbReference>
<dbReference type="GO" id="GO:0000976">
    <property type="term" value="F:transcription cis-regulatory region binding"/>
    <property type="evidence" value="ECO:0007669"/>
    <property type="project" value="TreeGrafter"/>
</dbReference>
<evidence type="ECO:0000313" key="8">
    <source>
        <dbReference type="Proteomes" id="UP000315344"/>
    </source>
</evidence>
<evidence type="ECO:0000256" key="2">
    <source>
        <dbReference type="ARBA" id="ARBA00010610"/>
    </source>
</evidence>
<organism evidence="7 8">
    <name type="scientific">Paracoccus denitrificans</name>
    <dbReference type="NCBI Taxonomy" id="266"/>
    <lineage>
        <taxon>Bacteria</taxon>
        <taxon>Pseudomonadati</taxon>
        <taxon>Pseudomonadota</taxon>
        <taxon>Alphaproteobacteria</taxon>
        <taxon>Rhodobacterales</taxon>
        <taxon>Paracoccaceae</taxon>
        <taxon>Paracoccus</taxon>
    </lineage>
</organism>
<dbReference type="AlphaFoldDB" id="A0A533I898"/>
<dbReference type="GO" id="GO:0003681">
    <property type="term" value="F:bent DNA binding"/>
    <property type="evidence" value="ECO:0007669"/>
    <property type="project" value="TreeGrafter"/>
</dbReference>
<proteinExistence type="inferred from homology"/>
<dbReference type="InterPro" id="IPR027444">
    <property type="entry name" value="H-NS_C_dom"/>
</dbReference>
<dbReference type="GO" id="GO:0003680">
    <property type="term" value="F:minor groove of adenine-thymine-rich DNA binding"/>
    <property type="evidence" value="ECO:0007669"/>
    <property type="project" value="TreeGrafter"/>
</dbReference>
<comment type="similarity">
    <text evidence="2">Belongs to the histone-like protein H-NS family.</text>
</comment>
<feature type="domain" description="DNA-binding protein H-NS-like C-terminal" evidence="6">
    <location>
        <begin position="57"/>
        <end position="104"/>
    </location>
</feature>
<dbReference type="Pfam" id="PF00816">
    <property type="entry name" value="Histone_HNS"/>
    <property type="match status" value="1"/>
</dbReference>
<dbReference type="GO" id="GO:0001217">
    <property type="term" value="F:DNA-binding transcription repressor activity"/>
    <property type="evidence" value="ECO:0007669"/>
    <property type="project" value="TreeGrafter"/>
</dbReference>
<evidence type="ECO:0000313" key="7">
    <source>
        <dbReference type="EMBL" id="TKW66747.1"/>
    </source>
</evidence>
<name>A0A533I898_PARDE</name>
<accession>A0A533I898</accession>
<keyword evidence="3" id="KW-0963">Cytoplasm</keyword>
<comment type="caution">
    <text evidence="7">The sequence shown here is derived from an EMBL/GenBank/DDBJ whole genome shotgun (WGS) entry which is preliminary data.</text>
</comment>
<keyword evidence="4" id="KW-0238">DNA-binding</keyword>
<protein>
    <submittedName>
        <fullName evidence="7">H-NS histone family protein</fullName>
    </submittedName>
</protein>